<evidence type="ECO:0000259" key="1">
    <source>
        <dbReference type="Pfam" id="PF05175"/>
    </source>
</evidence>
<proteinExistence type="predicted"/>
<keyword evidence="2" id="KW-0489">Methyltransferase</keyword>
<feature type="domain" description="Methyltransferase small" evidence="1">
    <location>
        <begin position="35"/>
        <end position="174"/>
    </location>
</feature>
<dbReference type="PANTHER" id="PTHR47739">
    <property type="entry name" value="TRNA1(VAL) (ADENINE(37)-N6)-METHYLTRANSFERASE"/>
    <property type="match status" value="1"/>
</dbReference>
<organism evidence="2">
    <name type="scientific">Proteinivorax hydrogeniformans</name>
    <dbReference type="NCBI Taxonomy" id="1826727"/>
    <lineage>
        <taxon>Bacteria</taxon>
        <taxon>Bacillati</taxon>
        <taxon>Bacillota</taxon>
        <taxon>Clostridia</taxon>
        <taxon>Eubacteriales</taxon>
        <taxon>Proteinivoracaceae</taxon>
        <taxon>Proteinivorax</taxon>
    </lineage>
</organism>
<dbReference type="Gene3D" id="3.40.50.150">
    <property type="entry name" value="Vaccinia Virus protein VP39"/>
    <property type="match status" value="1"/>
</dbReference>
<sequence>MSAIKSKNIRVDDLQRKDLKIVQDPNLYMFTMDAVLLSHYATVKNNCKAIDLGTGTGVIPLLMSARGKFSIIFAVEIQKQLASLVKKSVQLNKLNHLIKVVNEDIMKGLPGIPKNYFDLVTINPPYLKYDKNIEKTSKNIGKRELCGDLEGFISITGKLLKVGGKVAMVQSAHRLADTLELLKKYKLEPKRFRLVQPNLEKEPTVFLVEAIKGAKPGLKVNKTLIINKNDKEYTQEVSNLYFGEGGLL</sequence>
<name>A0AAU8HTQ6_9FIRM</name>
<dbReference type="SUPFAM" id="SSF53335">
    <property type="entry name" value="S-adenosyl-L-methionine-dependent methyltransferases"/>
    <property type="match status" value="1"/>
</dbReference>
<dbReference type="GO" id="GO:0032259">
    <property type="term" value="P:methylation"/>
    <property type="evidence" value="ECO:0007669"/>
    <property type="project" value="UniProtKB-KW"/>
</dbReference>
<dbReference type="AlphaFoldDB" id="A0AAU8HTQ6"/>
<reference evidence="2" key="1">
    <citation type="journal article" date="2018" name="Antonie Van Leeuwenhoek">
        <title>Proteinivorax hydrogeniformans sp. nov., an anaerobic, haloalkaliphilic bacterium fermenting proteinaceous compounds with high hydrogen production.</title>
        <authorList>
            <person name="Boltyanskaya Y."/>
            <person name="Detkova E."/>
            <person name="Pimenov N."/>
            <person name="Kevbrin V."/>
        </authorList>
    </citation>
    <scope>NUCLEOTIDE SEQUENCE</scope>
    <source>
        <strain evidence="2">Z-710</strain>
    </source>
</reference>
<reference evidence="2" key="2">
    <citation type="submission" date="2024-06" db="EMBL/GenBank/DDBJ databases">
        <authorList>
            <person name="Petrova K.O."/>
            <person name="Toshchakov S.V."/>
            <person name="Boltjanskaja Y.V."/>
            <person name="Kevbrin V.V."/>
        </authorList>
    </citation>
    <scope>NUCLEOTIDE SEQUENCE</scope>
    <source>
        <strain evidence="2">Z-710</strain>
    </source>
</reference>
<dbReference type="PANTHER" id="PTHR47739:SF1">
    <property type="entry name" value="TRNA1(VAL) (ADENINE(37)-N6)-METHYLTRANSFERASE"/>
    <property type="match status" value="1"/>
</dbReference>
<evidence type="ECO:0000313" key="2">
    <source>
        <dbReference type="EMBL" id="XCI28772.1"/>
    </source>
</evidence>
<dbReference type="Pfam" id="PF05175">
    <property type="entry name" value="MTS"/>
    <property type="match status" value="1"/>
</dbReference>
<dbReference type="InterPro" id="IPR050210">
    <property type="entry name" value="tRNA_Adenine-N(6)_MTase"/>
</dbReference>
<dbReference type="InterPro" id="IPR029063">
    <property type="entry name" value="SAM-dependent_MTases_sf"/>
</dbReference>
<dbReference type="InterPro" id="IPR007848">
    <property type="entry name" value="Small_mtfrase_dom"/>
</dbReference>
<dbReference type="GO" id="GO:0008168">
    <property type="term" value="F:methyltransferase activity"/>
    <property type="evidence" value="ECO:0007669"/>
    <property type="project" value="UniProtKB-KW"/>
</dbReference>
<dbReference type="CDD" id="cd02440">
    <property type="entry name" value="AdoMet_MTases"/>
    <property type="match status" value="1"/>
</dbReference>
<dbReference type="RefSeq" id="WP_353893324.1">
    <property type="nucleotide sequence ID" value="NZ_CP159485.1"/>
</dbReference>
<keyword evidence="2" id="KW-0808">Transferase</keyword>
<gene>
    <name evidence="2" type="ORF">PRVXH_000045</name>
</gene>
<accession>A0AAU8HTQ6</accession>
<protein>
    <submittedName>
        <fullName evidence="2">Methyltransferase</fullName>
    </submittedName>
</protein>
<dbReference type="EMBL" id="CP159485">
    <property type="protein sequence ID" value="XCI28772.1"/>
    <property type="molecule type" value="Genomic_DNA"/>
</dbReference>